<comment type="function">
    <text evidence="6">Removes the formyl group from the N-terminal Met of newly synthesized proteins. Requires at least a dipeptide for an efficient rate of reaction. N-terminal L-methionine is a prerequisite for activity but the enzyme has broad specificity at other positions.</text>
</comment>
<dbReference type="Gene3D" id="3.90.45.10">
    <property type="entry name" value="Peptide deformylase"/>
    <property type="match status" value="1"/>
</dbReference>
<sequence length="212" mass="23377">MTPETAALRLLVLSLLETADDGALPPIVQLGHPALRRPAVEFDGQLDDAELAAFLTLMRRVMHEAPGVGLAAPQLGVPLRLAVLEDVFPVDEAVAEVRERAPLPYFAAINPRWRALCEQTASFYEGCLSFDGYQGVVERYRRVALDWTGDDGAARSDEFTGWQARIVQHECDHLDGTVYVDRVVTRSLASTAEYQGRWARPDITEARAGLGF</sequence>
<reference evidence="7" key="1">
    <citation type="submission" date="2014-07" db="EMBL/GenBank/DDBJ databases">
        <authorList>
            <person name="Urmite Genomes Urmite Genomes"/>
        </authorList>
    </citation>
    <scope>NUCLEOTIDE SEQUENCE</scope>
    <source>
        <strain evidence="7">11W110_air</strain>
    </source>
</reference>
<keyword evidence="2 6" id="KW-0479">Metal-binding</keyword>
<evidence type="ECO:0000313" key="7">
    <source>
        <dbReference type="EMBL" id="CEA08142.1"/>
    </source>
</evidence>
<dbReference type="AlphaFoldDB" id="A0A078MS01"/>
<dbReference type="GO" id="GO:0006412">
    <property type="term" value="P:translation"/>
    <property type="evidence" value="ECO:0007669"/>
    <property type="project" value="UniProtKB-UniRule"/>
</dbReference>
<dbReference type="GO" id="GO:0046872">
    <property type="term" value="F:metal ion binding"/>
    <property type="evidence" value="ECO:0007669"/>
    <property type="project" value="UniProtKB-KW"/>
</dbReference>
<feature type="binding site" evidence="6">
    <location>
        <position position="169"/>
    </location>
    <ligand>
        <name>Fe cation</name>
        <dbReference type="ChEBI" id="CHEBI:24875"/>
    </ligand>
</feature>
<dbReference type="InterPro" id="IPR036821">
    <property type="entry name" value="Peptide_deformylase_sf"/>
</dbReference>
<keyword evidence="5 6" id="KW-0408">Iron</keyword>
<evidence type="ECO:0000256" key="4">
    <source>
        <dbReference type="ARBA" id="ARBA00022917"/>
    </source>
</evidence>
<dbReference type="Pfam" id="PF01327">
    <property type="entry name" value="Pep_deformylase"/>
    <property type="match status" value="1"/>
</dbReference>
<protein>
    <recommendedName>
        <fullName evidence="6">Peptide deformylase</fullName>
        <shortName evidence="6">PDF</shortName>
        <ecNumber evidence="6">3.5.1.88</ecNumber>
    </recommendedName>
    <alternativeName>
        <fullName evidence="6">Polypeptide deformylase</fullName>
    </alternativeName>
</protein>
<keyword evidence="4 6" id="KW-0648">Protein biosynthesis</keyword>
<dbReference type="InterPro" id="IPR023635">
    <property type="entry name" value="Peptide_deformylase"/>
</dbReference>
<comment type="similarity">
    <text evidence="1 6">Belongs to the polypeptide deformylase family.</text>
</comment>
<dbReference type="PRINTS" id="PR01576">
    <property type="entry name" value="PDEFORMYLASE"/>
</dbReference>
<dbReference type="PIRSF" id="PIRSF004749">
    <property type="entry name" value="Pep_def"/>
    <property type="match status" value="1"/>
</dbReference>
<name>A0A078MS01_9MICC</name>
<dbReference type="GO" id="GO:0042586">
    <property type="term" value="F:peptide deformylase activity"/>
    <property type="evidence" value="ECO:0007669"/>
    <property type="project" value="UniProtKB-UniRule"/>
</dbReference>
<gene>
    <name evidence="7" type="primary">def_2</name>
    <name evidence="6" type="synonym">def</name>
    <name evidence="7" type="ORF">BN1051_01480</name>
</gene>
<dbReference type="HAMAP" id="MF_00163">
    <property type="entry name" value="Pep_deformylase"/>
    <property type="match status" value="1"/>
</dbReference>
<feature type="active site" evidence="6">
    <location>
        <position position="170"/>
    </location>
</feature>
<dbReference type="NCBIfam" id="NF001159">
    <property type="entry name" value="PRK00150.1-3"/>
    <property type="match status" value="1"/>
</dbReference>
<dbReference type="CDD" id="cd00487">
    <property type="entry name" value="Pep_deformylase"/>
    <property type="match status" value="1"/>
</dbReference>
<dbReference type="EC" id="3.5.1.88" evidence="6"/>
<feature type="binding site" evidence="6">
    <location>
        <position position="173"/>
    </location>
    <ligand>
        <name>Fe cation</name>
        <dbReference type="ChEBI" id="CHEBI:24875"/>
    </ligand>
</feature>
<evidence type="ECO:0000256" key="6">
    <source>
        <dbReference type="HAMAP-Rule" id="MF_00163"/>
    </source>
</evidence>
<evidence type="ECO:0000256" key="3">
    <source>
        <dbReference type="ARBA" id="ARBA00022801"/>
    </source>
</evidence>
<dbReference type="PANTHER" id="PTHR10458:SF2">
    <property type="entry name" value="PEPTIDE DEFORMYLASE, MITOCHONDRIAL"/>
    <property type="match status" value="1"/>
</dbReference>
<dbReference type="SUPFAM" id="SSF56420">
    <property type="entry name" value="Peptide deformylase"/>
    <property type="match status" value="1"/>
</dbReference>
<dbReference type="PATRIC" id="fig|1461584.3.peg.1468"/>
<feature type="binding site" evidence="6">
    <location>
        <position position="127"/>
    </location>
    <ligand>
        <name>Fe cation</name>
        <dbReference type="ChEBI" id="CHEBI:24875"/>
    </ligand>
</feature>
<evidence type="ECO:0000256" key="2">
    <source>
        <dbReference type="ARBA" id="ARBA00022723"/>
    </source>
</evidence>
<evidence type="ECO:0000256" key="5">
    <source>
        <dbReference type="ARBA" id="ARBA00023004"/>
    </source>
</evidence>
<accession>A0A078MS01</accession>
<organism evidence="7">
    <name type="scientific">Arthrobacter saudimassiliensis</name>
    <dbReference type="NCBI Taxonomy" id="1461584"/>
    <lineage>
        <taxon>Bacteria</taxon>
        <taxon>Bacillati</taxon>
        <taxon>Actinomycetota</taxon>
        <taxon>Actinomycetes</taxon>
        <taxon>Micrococcales</taxon>
        <taxon>Micrococcaceae</taxon>
        <taxon>Arthrobacter</taxon>
    </lineage>
</organism>
<evidence type="ECO:0000256" key="1">
    <source>
        <dbReference type="ARBA" id="ARBA00010759"/>
    </source>
</evidence>
<dbReference type="FunFam" id="3.90.45.10:FF:000003">
    <property type="entry name" value="Peptide deformylase"/>
    <property type="match status" value="1"/>
</dbReference>
<dbReference type="EMBL" id="LN483070">
    <property type="protein sequence ID" value="CEA08142.1"/>
    <property type="molecule type" value="Genomic_DNA"/>
</dbReference>
<keyword evidence="3 6" id="KW-0378">Hydrolase</keyword>
<comment type="catalytic activity">
    <reaction evidence="6">
        <text>N-terminal N-formyl-L-methionyl-[peptide] + H2O = N-terminal L-methionyl-[peptide] + formate</text>
        <dbReference type="Rhea" id="RHEA:24420"/>
        <dbReference type="Rhea" id="RHEA-COMP:10639"/>
        <dbReference type="Rhea" id="RHEA-COMP:10640"/>
        <dbReference type="ChEBI" id="CHEBI:15377"/>
        <dbReference type="ChEBI" id="CHEBI:15740"/>
        <dbReference type="ChEBI" id="CHEBI:49298"/>
        <dbReference type="ChEBI" id="CHEBI:64731"/>
        <dbReference type="EC" id="3.5.1.88"/>
    </reaction>
</comment>
<comment type="cofactor">
    <cofactor evidence="6">
        <name>Fe(2+)</name>
        <dbReference type="ChEBI" id="CHEBI:29033"/>
    </cofactor>
    <text evidence="6">Binds 1 Fe(2+) ion.</text>
</comment>
<dbReference type="PANTHER" id="PTHR10458">
    <property type="entry name" value="PEPTIDE DEFORMYLASE"/>
    <property type="match status" value="1"/>
</dbReference>
<proteinExistence type="inferred from homology"/>